<dbReference type="PANTHER" id="PTHR22594:SF5">
    <property type="entry name" value="ASPARTATE--TRNA LIGASE, MITOCHONDRIAL"/>
    <property type="match status" value="1"/>
</dbReference>
<dbReference type="PRINTS" id="PR01042">
    <property type="entry name" value="TRNASYNTHASP"/>
</dbReference>
<dbReference type="AlphaFoldDB" id="A0AAU7QTM5"/>
<feature type="domain" description="Aminoacyl-tRNA synthetase class II (D/K/N)" evidence="6">
    <location>
        <begin position="2"/>
        <end position="120"/>
    </location>
</feature>
<evidence type="ECO:0000256" key="4">
    <source>
        <dbReference type="ARBA" id="ARBA00022917"/>
    </source>
</evidence>
<keyword evidence="3" id="KW-0067">ATP-binding</keyword>
<dbReference type="InterPro" id="IPR002312">
    <property type="entry name" value="Asp/Asn-tRNA-synth_IIb"/>
</dbReference>
<accession>A0AAU7QTM5</accession>
<name>A0AAU7QTM5_9FLAO</name>
<dbReference type="GO" id="GO:0006422">
    <property type="term" value="P:aspartyl-tRNA aminoacylation"/>
    <property type="evidence" value="ECO:0007669"/>
    <property type="project" value="TreeGrafter"/>
</dbReference>
<evidence type="ECO:0000256" key="5">
    <source>
        <dbReference type="ARBA" id="ARBA00023146"/>
    </source>
</evidence>
<evidence type="ECO:0000256" key="1">
    <source>
        <dbReference type="ARBA" id="ARBA00022598"/>
    </source>
</evidence>
<dbReference type="PANTHER" id="PTHR22594">
    <property type="entry name" value="ASPARTYL/LYSYL-TRNA SYNTHETASE"/>
    <property type="match status" value="1"/>
</dbReference>
<evidence type="ECO:0000259" key="6">
    <source>
        <dbReference type="Pfam" id="PF00152"/>
    </source>
</evidence>
<keyword evidence="1 7" id="KW-0436">Ligase</keyword>
<dbReference type="GO" id="GO:0005524">
    <property type="term" value="F:ATP binding"/>
    <property type="evidence" value="ECO:0007669"/>
    <property type="project" value="UniProtKB-KW"/>
</dbReference>
<reference evidence="7" key="1">
    <citation type="submission" date="2024-06" db="EMBL/GenBank/DDBJ databases">
        <title>Diversity, functionality, and evolutionary history of bacterial symbionts in false click beetles (Coleoptera, Throscidae).</title>
        <authorList>
            <person name="Wierz J.C."/>
            <person name="Malm H."/>
            <person name="Kaltenpoth M."/>
            <person name="Engl T."/>
        </authorList>
    </citation>
    <scope>NUCLEOTIDE SEQUENCE</scope>
    <source>
        <strain evidence="7">Tser</strain>
    </source>
</reference>
<proteinExistence type="predicted"/>
<dbReference type="InterPro" id="IPR045864">
    <property type="entry name" value="aa-tRNA-synth_II/BPL/LPL"/>
</dbReference>
<gene>
    <name evidence="7" type="ORF">ABNO52_00295</name>
</gene>
<dbReference type="GO" id="GO:0004815">
    <property type="term" value="F:aspartate-tRNA ligase activity"/>
    <property type="evidence" value="ECO:0007669"/>
    <property type="project" value="TreeGrafter"/>
</dbReference>
<dbReference type="SUPFAM" id="SSF55681">
    <property type="entry name" value="Class II aaRS and biotin synthetases"/>
    <property type="match status" value="1"/>
</dbReference>
<dbReference type="EMBL" id="CP157893">
    <property type="protein sequence ID" value="XBT18265.1"/>
    <property type="molecule type" value="Genomic_DNA"/>
</dbReference>
<keyword evidence="2" id="KW-0547">Nucleotide-binding</keyword>
<dbReference type="InterPro" id="IPR004364">
    <property type="entry name" value="Aa-tRNA-synt_II"/>
</dbReference>
<keyword evidence="5" id="KW-0030">Aminoacyl-tRNA synthetase</keyword>
<dbReference type="Gene3D" id="3.30.930.10">
    <property type="entry name" value="Bira Bifunctional Protein, Domain 2"/>
    <property type="match status" value="1"/>
</dbReference>
<evidence type="ECO:0000256" key="3">
    <source>
        <dbReference type="ARBA" id="ARBA00022840"/>
    </source>
</evidence>
<dbReference type="Pfam" id="PF00152">
    <property type="entry name" value="tRNA-synt_2"/>
    <property type="match status" value="1"/>
</dbReference>
<organism evidence="7">
    <name type="scientific">Candidatus Shikimatogenerans sp. Tser</name>
    <dbReference type="NCBI Taxonomy" id="3158568"/>
    <lineage>
        <taxon>Bacteria</taxon>
        <taxon>Pseudomonadati</taxon>
        <taxon>Bacteroidota</taxon>
        <taxon>Flavobacteriia</taxon>
        <taxon>Flavobacteriales</taxon>
        <taxon>Candidatus Shikimatogenerans</taxon>
    </lineage>
</organism>
<sequence>MNFPLFKKKNKKIYSYHHPFTSPINNNNIKINSISNSYDLIINGLEIASGSIRINKYKIQKKILNLLFNDKKKIKKYFNFFLKALKFGAPPHGGIAFGLERILSLIFNKNIINMIAFPKKKYEKK</sequence>
<keyword evidence="4" id="KW-0648">Protein biosynthesis</keyword>
<protein>
    <submittedName>
        <fullName evidence="7">Amino acid--tRNA ligase-related protein</fullName>
    </submittedName>
</protein>
<evidence type="ECO:0000256" key="2">
    <source>
        <dbReference type="ARBA" id="ARBA00022741"/>
    </source>
</evidence>
<evidence type="ECO:0000313" key="7">
    <source>
        <dbReference type="EMBL" id="XBT18265.1"/>
    </source>
</evidence>